<feature type="domain" description="Peptidase S54 rhomboid" evidence="12">
    <location>
        <begin position="43"/>
        <end position="190"/>
    </location>
</feature>
<evidence type="ECO:0000256" key="6">
    <source>
        <dbReference type="ARBA" id="ARBA00022692"/>
    </source>
</evidence>
<feature type="transmembrane region" description="Helical" evidence="11">
    <location>
        <begin position="149"/>
        <end position="169"/>
    </location>
</feature>
<keyword evidence="6 11" id="KW-0812">Transmembrane</keyword>
<feature type="transmembrane region" description="Helical" evidence="11">
    <location>
        <begin position="48"/>
        <end position="72"/>
    </location>
</feature>
<evidence type="ECO:0000256" key="11">
    <source>
        <dbReference type="RuleBase" id="RU362115"/>
    </source>
</evidence>
<evidence type="ECO:0000256" key="1">
    <source>
        <dbReference type="ARBA" id="ARBA00000156"/>
    </source>
</evidence>
<evidence type="ECO:0000256" key="2">
    <source>
        <dbReference type="ARBA" id="ARBA00004141"/>
    </source>
</evidence>
<keyword evidence="5 11" id="KW-0645">Protease</keyword>
<evidence type="ECO:0000256" key="7">
    <source>
        <dbReference type="ARBA" id="ARBA00022801"/>
    </source>
</evidence>
<dbReference type="GO" id="GO:0016020">
    <property type="term" value="C:membrane"/>
    <property type="evidence" value="ECO:0007669"/>
    <property type="project" value="UniProtKB-SubCell"/>
</dbReference>
<comment type="caution">
    <text evidence="11">Lacks conserved residue(s) required for the propagation of feature annotation.</text>
</comment>
<dbReference type="InterPro" id="IPR022764">
    <property type="entry name" value="Peptidase_S54_rhomboid_dom"/>
</dbReference>
<dbReference type="AlphaFoldDB" id="A0A8J9S6Y2"/>
<feature type="transmembrane region" description="Helical" evidence="11">
    <location>
        <begin position="84"/>
        <end position="103"/>
    </location>
</feature>
<sequence length="253" mass="28138">MIRSLQLNDWRFEPIRSNPMFGPSAETLIKMGALYAPYIHDEQEWFRIFVPIVLHAGIIHYVINMLAIGLIGRSVERVHGWLKTALIFLISSVGGNIASALLMPSAISVGASGGIFGLLGLCLADVCANWHVIQASRDDPSYSFPIRSVVVWLIFEVALNVSIGLTPYIDNFAHMGGFLYGFTFGLAIVQRLGGKAFYPKMEIQVHRIRKTAYRFCGLTVTLLLLALTSWKLWINDGDDPSPCSWCRYLSCAP</sequence>
<comment type="catalytic activity">
    <reaction evidence="1 11">
        <text>Cleaves type-1 transmembrane domains using a catalytic dyad composed of serine and histidine that are contributed by different transmembrane domains.</text>
        <dbReference type="EC" id="3.4.21.105"/>
    </reaction>
</comment>
<evidence type="ECO:0000256" key="10">
    <source>
        <dbReference type="ARBA" id="ARBA00023136"/>
    </source>
</evidence>
<dbReference type="PANTHER" id="PTHR22936">
    <property type="entry name" value="RHOMBOID-RELATED"/>
    <property type="match status" value="1"/>
</dbReference>
<dbReference type="InterPro" id="IPR002610">
    <property type="entry name" value="Peptidase_S54_rhomboid-like"/>
</dbReference>
<keyword evidence="8 11" id="KW-0720">Serine protease</keyword>
<evidence type="ECO:0000256" key="4">
    <source>
        <dbReference type="ARBA" id="ARBA00013039"/>
    </source>
</evidence>
<dbReference type="GO" id="GO:0004252">
    <property type="term" value="F:serine-type endopeptidase activity"/>
    <property type="evidence" value="ECO:0007669"/>
    <property type="project" value="InterPro"/>
</dbReference>
<evidence type="ECO:0000256" key="5">
    <source>
        <dbReference type="ARBA" id="ARBA00022670"/>
    </source>
</evidence>
<feature type="non-terminal residue" evidence="13">
    <location>
        <position position="253"/>
    </location>
</feature>
<organism evidence="13">
    <name type="scientific">Phaeodactylum tricornutum</name>
    <name type="common">Diatom</name>
    <dbReference type="NCBI Taxonomy" id="2850"/>
    <lineage>
        <taxon>Eukaryota</taxon>
        <taxon>Sar</taxon>
        <taxon>Stramenopiles</taxon>
        <taxon>Ochrophyta</taxon>
        <taxon>Bacillariophyta</taxon>
        <taxon>Bacillariophyceae</taxon>
        <taxon>Bacillariophycidae</taxon>
        <taxon>Naviculales</taxon>
        <taxon>Phaeodactylaceae</taxon>
        <taxon>Phaeodactylum</taxon>
    </lineage>
</organism>
<accession>A0A8J9S6Y2</accession>
<dbReference type="Gene3D" id="1.20.1540.10">
    <property type="entry name" value="Rhomboid-like"/>
    <property type="match status" value="1"/>
</dbReference>
<dbReference type="GO" id="GO:0006508">
    <property type="term" value="P:proteolysis"/>
    <property type="evidence" value="ECO:0007669"/>
    <property type="project" value="UniProtKB-KW"/>
</dbReference>
<dbReference type="PANTHER" id="PTHR22936:SF69">
    <property type="entry name" value="RHOMBOID-LIKE PROTEIN"/>
    <property type="match status" value="1"/>
</dbReference>
<comment type="similarity">
    <text evidence="3 11">Belongs to the peptidase S54 family.</text>
</comment>
<evidence type="ECO:0000313" key="13">
    <source>
        <dbReference type="EMBL" id="CAG9283465.1"/>
    </source>
</evidence>
<dbReference type="EMBL" id="OU594960">
    <property type="protein sequence ID" value="CAG9283465.1"/>
    <property type="molecule type" value="Genomic_DNA"/>
</dbReference>
<dbReference type="InterPro" id="IPR035952">
    <property type="entry name" value="Rhomboid-like_sf"/>
</dbReference>
<evidence type="ECO:0000256" key="9">
    <source>
        <dbReference type="ARBA" id="ARBA00022989"/>
    </source>
</evidence>
<evidence type="ECO:0000256" key="8">
    <source>
        <dbReference type="ARBA" id="ARBA00022825"/>
    </source>
</evidence>
<protein>
    <recommendedName>
        <fullName evidence="4">rhomboid protease</fullName>
        <ecNumber evidence="4">3.4.21.105</ecNumber>
    </recommendedName>
</protein>
<proteinExistence type="inferred from homology"/>
<keyword evidence="9 11" id="KW-1133">Transmembrane helix</keyword>
<feature type="transmembrane region" description="Helical" evidence="11">
    <location>
        <begin position="109"/>
        <end position="128"/>
    </location>
</feature>
<name>A0A8J9S6Y2_PHATR</name>
<evidence type="ECO:0000259" key="12">
    <source>
        <dbReference type="Pfam" id="PF01694"/>
    </source>
</evidence>
<dbReference type="Pfam" id="PF01694">
    <property type="entry name" value="Rhomboid"/>
    <property type="match status" value="1"/>
</dbReference>
<dbReference type="EC" id="3.4.21.105" evidence="4"/>
<keyword evidence="10 11" id="KW-0472">Membrane</keyword>
<reference evidence="13" key="1">
    <citation type="submission" date="2022-02" db="EMBL/GenBank/DDBJ databases">
        <authorList>
            <person name="Giguere J D."/>
        </authorList>
    </citation>
    <scope>NUCLEOTIDE SEQUENCE</scope>
    <source>
        <strain evidence="13">CCAP 1055/1</strain>
    </source>
</reference>
<comment type="function">
    <text evidence="11">Serine protease involved in intramembrane proteolysis.</text>
</comment>
<gene>
    <name evidence="13" type="ORF">PTTT1_LOCUS22882</name>
</gene>
<dbReference type="SUPFAM" id="SSF144091">
    <property type="entry name" value="Rhomboid-like"/>
    <property type="match status" value="1"/>
</dbReference>
<dbReference type="Proteomes" id="UP000836788">
    <property type="component" value="Chromosome 19"/>
</dbReference>
<evidence type="ECO:0000256" key="3">
    <source>
        <dbReference type="ARBA" id="ARBA00009045"/>
    </source>
</evidence>
<comment type="subcellular location">
    <subcellularLocation>
        <location evidence="2 11">Membrane</location>
        <topology evidence="2 11">Multi-pass membrane protein</topology>
    </subcellularLocation>
</comment>
<feature type="transmembrane region" description="Helical" evidence="11">
    <location>
        <begin position="175"/>
        <end position="194"/>
    </location>
</feature>
<keyword evidence="7 11" id="KW-0378">Hydrolase</keyword>
<feature type="transmembrane region" description="Helical" evidence="11">
    <location>
        <begin position="215"/>
        <end position="234"/>
    </location>
</feature>